<comment type="caution">
    <text evidence="10">The sequence shown here is derived from an EMBL/GenBank/DDBJ whole genome shotgun (WGS) entry which is preliminary data.</text>
</comment>
<gene>
    <name evidence="3" type="ORF">FME351_LOCUS8303</name>
    <name evidence="5" type="ORF">GRG538_LOCUS31702</name>
    <name evidence="7" type="ORF">HFQ381_LOCUS24346</name>
    <name evidence="4" type="ORF">KIK155_LOCUS11909</name>
    <name evidence="1" type="ORF">LUA448_LOCUS7205</name>
    <name evidence="9" type="ORF">QYT958_LOCUS16733</name>
    <name evidence="2" type="ORF">TIS948_LOCUS25509</name>
    <name evidence="10" type="ORF">TOA249_LOCUS24604</name>
    <name evidence="8" type="ORF">TSG867_LOCUS25329</name>
    <name evidence="6" type="ORF">UJA718_LOCUS16521</name>
</gene>
<dbReference type="OrthoDB" id="10017320at2759"/>
<evidence type="ECO:0000313" key="6">
    <source>
        <dbReference type="EMBL" id="CAF4362305.1"/>
    </source>
</evidence>
<name>A0A821QIM0_9BILA</name>
<dbReference type="Proteomes" id="UP000663833">
    <property type="component" value="Unassembled WGS sequence"/>
</dbReference>
<dbReference type="Proteomes" id="UP000663825">
    <property type="component" value="Unassembled WGS sequence"/>
</dbReference>
<dbReference type="Proteomes" id="UP000663872">
    <property type="component" value="Unassembled WGS sequence"/>
</dbReference>
<dbReference type="EMBL" id="CAJNYD010000707">
    <property type="protein sequence ID" value="CAF3290746.1"/>
    <property type="molecule type" value="Genomic_DNA"/>
</dbReference>
<dbReference type="EMBL" id="CAJOBO010002554">
    <property type="protein sequence ID" value="CAF4457155.1"/>
    <property type="molecule type" value="Genomic_DNA"/>
</dbReference>
<evidence type="ECO:0000313" key="5">
    <source>
        <dbReference type="EMBL" id="CAF3756667.1"/>
    </source>
</evidence>
<organism evidence="10 11">
    <name type="scientific">Rotaria socialis</name>
    <dbReference type="NCBI Taxonomy" id="392032"/>
    <lineage>
        <taxon>Eukaryota</taxon>
        <taxon>Metazoa</taxon>
        <taxon>Spiralia</taxon>
        <taxon>Gnathifera</taxon>
        <taxon>Rotifera</taxon>
        <taxon>Eurotatoria</taxon>
        <taxon>Bdelloidea</taxon>
        <taxon>Philodinida</taxon>
        <taxon>Philodinidae</taxon>
        <taxon>Rotaria</taxon>
    </lineage>
</organism>
<dbReference type="Proteomes" id="UP000663862">
    <property type="component" value="Unassembled WGS sequence"/>
</dbReference>
<dbReference type="EMBL" id="CAJNYT010005575">
    <property type="protein sequence ID" value="CAF3756667.1"/>
    <property type="molecule type" value="Genomic_DNA"/>
</dbReference>
<evidence type="ECO:0000313" key="8">
    <source>
        <dbReference type="EMBL" id="CAF4561374.1"/>
    </source>
</evidence>
<evidence type="ECO:0000313" key="3">
    <source>
        <dbReference type="EMBL" id="CAF3392709.1"/>
    </source>
</evidence>
<dbReference type="EMBL" id="CAJOBS010002534">
    <property type="protein sequence ID" value="CAF4821335.1"/>
    <property type="molecule type" value="Genomic_DNA"/>
</dbReference>
<evidence type="ECO:0000313" key="2">
    <source>
        <dbReference type="EMBL" id="CAF3376133.1"/>
    </source>
</evidence>
<evidence type="ECO:0000313" key="12">
    <source>
        <dbReference type="Proteomes" id="UP000663873"/>
    </source>
</evidence>
<dbReference type="Proteomes" id="UP000663865">
    <property type="component" value="Unassembled WGS sequence"/>
</dbReference>
<evidence type="ECO:0000313" key="7">
    <source>
        <dbReference type="EMBL" id="CAF4457155.1"/>
    </source>
</evidence>
<evidence type="ECO:0000313" key="9">
    <source>
        <dbReference type="EMBL" id="CAF4682907.1"/>
    </source>
</evidence>
<protein>
    <recommendedName>
        <fullName evidence="13">F-box domain-containing protein</fullName>
    </recommendedName>
</protein>
<dbReference type="EMBL" id="CAJNYU010000833">
    <property type="protein sequence ID" value="CAF3392709.1"/>
    <property type="molecule type" value="Genomic_DNA"/>
</dbReference>
<sequence>MLIEEWPVELWLELFVYMSTFDLVVNWLNLNIRLNRMIERALLLGVHQFDFDESWTHGTFMNCVKHVFPRLGLRVSKIILRDTFATERLVARSSYFRPLCLNMHRLILCDNVISFFPFSHLINIFKESSLMHELIIEFGHHGGDYYPGTLEKILKNNISFHTMRLNVIDNASPYLCIDLNILRSRLGDDHELCLANTVCLTLLVQRWSNLIMLLQDGCLPLLEELDVSIEQRPPYNIQESDDDPLHSVNLYKLRSLRLCDVTLNNVRDLLRYVPSLSFKLETLSLVRVRVDDNDSTISLRHLVDFKNLLINRLSSQLCRLQLILYIVSDDNFCKHALDVFNVADDTCPWPWPLMHHQTEEYIDNRNSKPMDVLYMSYPISWYYGRRPQLNGQNSVRHLRWPFHHVPPRRICWTLEDEDEMSSTKATTNDIFACLNTLVNVNSLRWSISLNPGPILAHLQQKPSIFPRWHKMHDVTLQFINQDLLPSHRVGILDNILQSACYLTSLTAQWSDVLNVAKNNIRTYPTIKRLHLLLSFGRDWHDDVDVDVMVLLDPSVIAHLFPCLRQLSTSGALPRGRICLTSLDPLVSLVLSLVAHLSPHLTFLYLNNCEASLSRLAALSKDKKKHVCDVLKMNISAARITITDGDRLRIWL</sequence>
<dbReference type="AlphaFoldDB" id="A0A821QIM0"/>
<keyword evidence="12" id="KW-1185">Reference proteome</keyword>
<evidence type="ECO:0000313" key="1">
    <source>
        <dbReference type="EMBL" id="CAF3290746.1"/>
    </source>
</evidence>
<evidence type="ECO:0000313" key="4">
    <source>
        <dbReference type="EMBL" id="CAF3444353.1"/>
    </source>
</evidence>
<dbReference type="EMBL" id="CAJOBQ010002459">
    <property type="protein sequence ID" value="CAF4561374.1"/>
    <property type="molecule type" value="Genomic_DNA"/>
</dbReference>
<dbReference type="Proteomes" id="UP000663869">
    <property type="component" value="Unassembled WGS sequence"/>
</dbReference>
<evidence type="ECO:0000313" key="11">
    <source>
        <dbReference type="Proteomes" id="UP000663838"/>
    </source>
</evidence>
<dbReference type="EMBL" id="CAJNYV010001890">
    <property type="protein sequence ID" value="CAF3444353.1"/>
    <property type="molecule type" value="Genomic_DNA"/>
</dbReference>
<dbReference type="Proteomes" id="UP000663848">
    <property type="component" value="Unassembled WGS sequence"/>
</dbReference>
<dbReference type="EMBL" id="CAJNXB010004437">
    <property type="protein sequence ID" value="CAF3376133.1"/>
    <property type="molecule type" value="Genomic_DNA"/>
</dbReference>
<evidence type="ECO:0000313" key="10">
    <source>
        <dbReference type="EMBL" id="CAF4821335.1"/>
    </source>
</evidence>
<dbReference type="Proteomes" id="UP000663838">
    <property type="component" value="Unassembled WGS sequence"/>
</dbReference>
<evidence type="ECO:0008006" key="13">
    <source>
        <dbReference type="Google" id="ProtNLM"/>
    </source>
</evidence>
<dbReference type="Proteomes" id="UP000663851">
    <property type="component" value="Unassembled WGS sequence"/>
</dbReference>
<dbReference type="EMBL" id="CAJOBR010002452">
    <property type="protein sequence ID" value="CAF4682907.1"/>
    <property type="molecule type" value="Genomic_DNA"/>
</dbReference>
<proteinExistence type="predicted"/>
<reference evidence="10" key="1">
    <citation type="submission" date="2021-02" db="EMBL/GenBank/DDBJ databases">
        <authorList>
            <person name="Nowell W R."/>
        </authorList>
    </citation>
    <scope>NUCLEOTIDE SEQUENCE</scope>
</reference>
<accession>A0A821QIM0</accession>
<dbReference type="Proteomes" id="UP000663873">
    <property type="component" value="Unassembled WGS sequence"/>
</dbReference>
<dbReference type="EMBL" id="CAJOBP010002571">
    <property type="protein sequence ID" value="CAF4362305.1"/>
    <property type="molecule type" value="Genomic_DNA"/>
</dbReference>